<evidence type="ECO:0000313" key="1">
    <source>
        <dbReference type="EMBL" id="KAI6080267.1"/>
    </source>
</evidence>
<organism evidence="1 2">
    <name type="scientific">Hypoxylon rubiginosum</name>
    <dbReference type="NCBI Taxonomy" id="110542"/>
    <lineage>
        <taxon>Eukaryota</taxon>
        <taxon>Fungi</taxon>
        <taxon>Dikarya</taxon>
        <taxon>Ascomycota</taxon>
        <taxon>Pezizomycotina</taxon>
        <taxon>Sordariomycetes</taxon>
        <taxon>Xylariomycetidae</taxon>
        <taxon>Xylariales</taxon>
        <taxon>Hypoxylaceae</taxon>
        <taxon>Hypoxylon</taxon>
    </lineage>
</organism>
<dbReference type="Proteomes" id="UP001497680">
    <property type="component" value="Unassembled WGS sequence"/>
</dbReference>
<dbReference type="EMBL" id="MU394461">
    <property type="protein sequence ID" value="KAI6080267.1"/>
    <property type="molecule type" value="Genomic_DNA"/>
</dbReference>
<evidence type="ECO:0000313" key="2">
    <source>
        <dbReference type="Proteomes" id="UP001497680"/>
    </source>
</evidence>
<accession>A0ACC0CIJ9</accession>
<protein>
    <submittedName>
        <fullName evidence="1">Cytochrome P450</fullName>
    </submittedName>
</protein>
<keyword evidence="2" id="KW-1185">Reference proteome</keyword>
<gene>
    <name evidence="1" type="ORF">F4821DRAFT_68101</name>
</gene>
<reference evidence="1 2" key="1">
    <citation type="journal article" date="2022" name="New Phytol.">
        <title>Ecological generalism drives hyperdiversity of secondary metabolite gene clusters in xylarialean endophytes.</title>
        <authorList>
            <person name="Franco M.E.E."/>
            <person name="Wisecaver J.H."/>
            <person name="Arnold A.E."/>
            <person name="Ju Y.M."/>
            <person name="Slot J.C."/>
            <person name="Ahrendt S."/>
            <person name="Moore L.P."/>
            <person name="Eastman K.E."/>
            <person name="Scott K."/>
            <person name="Konkel Z."/>
            <person name="Mondo S.J."/>
            <person name="Kuo A."/>
            <person name="Hayes R.D."/>
            <person name="Haridas S."/>
            <person name="Andreopoulos B."/>
            <person name="Riley R."/>
            <person name="LaButti K."/>
            <person name="Pangilinan J."/>
            <person name="Lipzen A."/>
            <person name="Amirebrahimi M."/>
            <person name="Yan J."/>
            <person name="Adam C."/>
            <person name="Keymanesh K."/>
            <person name="Ng V."/>
            <person name="Louie K."/>
            <person name="Northen T."/>
            <person name="Drula E."/>
            <person name="Henrissat B."/>
            <person name="Hsieh H.M."/>
            <person name="Youens-Clark K."/>
            <person name="Lutzoni F."/>
            <person name="Miadlikowska J."/>
            <person name="Eastwood D.C."/>
            <person name="Hamelin R.C."/>
            <person name="Grigoriev I.V."/>
            <person name="U'Ren J.M."/>
        </authorList>
    </citation>
    <scope>NUCLEOTIDE SEQUENCE [LARGE SCALE GENOMIC DNA]</scope>
    <source>
        <strain evidence="1 2">ER1909</strain>
    </source>
</reference>
<comment type="caution">
    <text evidence="1">The sequence shown here is derived from an EMBL/GenBank/DDBJ whole genome shotgun (WGS) entry which is preliminary data.</text>
</comment>
<name>A0ACC0CIJ9_9PEZI</name>
<proteinExistence type="predicted"/>
<sequence>MSLCESIATMELLHLVFTSLKYTSFALVTSLLLLIAYRVTLHPLRKYPGPFLASISDAYAGFYAASMSGHVQTRQDQLKYGKIMRYGPNRLIFSSSRALKDIYQNERIAKSYVYQYTSVTPGVYSLFNVVDKDAHRFKRKLIGQAISERSMKAFETTMLEQIDIFLHILAASSGSPVNMTEKLKRLSMDIVGLLAFGVPLETQTDPRNRFLISAHAFGNFRSNLFMQFPFIRATRIYNLLERLATADVLHYFSTIEGIIASRVAEDVHARHDLYSIVADQMNPDSEYLKGSEIWAEAVFFLPAGADTTATCLCAALFYLAHNARVYERLARETRTTFGAGEDIRGGPTLASCHYLRACIDETLRLSPPGSGTLWRELSTADKLGEPLIVDGHVIPPGVQVGVNMYAHHHNEEYFPEPFAYKPERWLEFDTPAAQRKQMLDMFVPFSLGVRNCPGKAMAYQEASLVLAKTLWYFDFSFAAGDLGKLGAGNAKLGTGRERENEYQLYDIVTATHDGPNLIFVPRVRSENASADL</sequence>